<reference evidence="6" key="2">
    <citation type="submission" date="2016-10" db="EMBL/GenBank/DDBJ databases">
        <authorList>
            <person name="de Groot N.N."/>
        </authorList>
    </citation>
    <scope>NUCLEOTIDE SEQUENCE [LARGE SCALE GENOMIC DNA]</scope>
    <source>
        <strain evidence="6">CDM_6</strain>
    </source>
</reference>
<dbReference type="PANTHER" id="PTHR19372">
    <property type="entry name" value="SULFITE REDUCTASE"/>
    <property type="match status" value="1"/>
</dbReference>
<keyword evidence="7" id="KW-1185">Reference proteome</keyword>
<dbReference type="EMBL" id="FMZP01000008">
    <property type="protein sequence ID" value="SDC85775.1"/>
    <property type="molecule type" value="Genomic_DNA"/>
</dbReference>
<dbReference type="InterPro" id="IPR005066">
    <property type="entry name" value="MoCF_OxRdtse_dimer"/>
</dbReference>
<dbReference type="GO" id="GO:0043546">
    <property type="term" value="F:molybdopterin cofactor binding"/>
    <property type="evidence" value="ECO:0007669"/>
    <property type="project" value="TreeGrafter"/>
</dbReference>
<feature type="domain" description="Oxidoreductase molybdopterin-binding" evidence="3">
    <location>
        <begin position="245"/>
        <end position="390"/>
    </location>
</feature>
<dbReference type="AlphaFoldDB" id="A0A1I0DGN2"/>
<dbReference type="Proteomes" id="UP000199320">
    <property type="component" value="Unassembled WGS sequence"/>
</dbReference>
<dbReference type="GO" id="GO:0030151">
    <property type="term" value="F:molybdenum ion binding"/>
    <property type="evidence" value="ECO:0007669"/>
    <property type="project" value="InterPro"/>
</dbReference>
<name>A0A1I0DGN2_9EURY</name>
<dbReference type="InterPro" id="IPR000572">
    <property type="entry name" value="OxRdtase_Mopterin-bd_dom"/>
</dbReference>
<reference evidence="7 8" key="1">
    <citation type="submission" date="2016-10" db="EMBL/GenBank/DDBJ databases">
        <authorList>
            <person name="Varghese N."/>
            <person name="Submissions S."/>
        </authorList>
    </citation>
    <scope>NUCLEOTIDE SEQUENCE [LARGE SCALE GENOMIC DNA]</scope>
    <source>
        <strain evidence="5 8">CDM_1</strain>
        <strain evidence="7">CDM_6</strain>
    </source>
</reference>
<dbReference type="GO" id="GO:0006790">
    <property type="term" value="P:sulfur compound metabolic process"/>
    <property type="evidence" value="ECO:0007669"/>
    <property type="project" value="TreeGrafter"/>
</dbReference>
<proteinExistence type="predicted"/>
<dbReference type="SUPFAM" id="SSF56524">
    <property type="entry name" value="Oxidoreductase molybdopterin-binding domain"/>
    <property type="match status" value="1"/>
</dbReference>
<evidence type="ECO:0000256" key="1">
    <source>
        <dbReference type="SAM" id="MobiDB-lite"/>
    </source>
</evidence>
<accession>A0A1I0DGN2</accession>
<dbReference type="Gene3D" id="3.90.420.10">
    <property type="entry name" value="Oxidoreductase, molybdopterin-binding domain"/>
    <property type="match status" value="1"/>
</dbReference>
<feature type="region of interest" description="Disordered" evidence="1">
    <location>
        <begin position="491"/>
        <end position="515"/>
    </location>
</feature>
<evidence type="ECO:0000313" key="5">
    <source>
        <dbReference type="EMBL" id="SDC85775.1"/>
    </source>
</evidence>
<dbReference type="OrthoDB" id="9576at2157"/>
<feature type="domain" description="Moybdenum cofactor oxidoreductase dimerisation" evidence="4">
    <location>
        <begin position="415"/>
        <end position="496"/>
    </location>
</feature>
<evidence type="ECO:0000259" key="3">
    <source>
        <dbReference type="Pfam" id="PF00174"/>
    </source>
</evidence>
<dbReference type="InterPro" id="IPR036374">
    <property type="entry name" value="OxRdtase_Mopterin-bd_sf"/>
</dbReference>
<evidence type="ECO:0000313" key="6">
    <source>
        <dbReference type="EMBL" id="SET31577.1"/>
    </source>
</evidence>
<organism evidence="6 7">
    <name type="scientific">Natrinema hispanicum</name>
    <dbReference type="NCBI Taxonomy" id="392421"/>
    <lineage>
        <taxon>Archaea</taxon>
        <taxon>Methanobacteriati</taxon>
        <taxon>Methanobacteriota</taxon>
        <taxon>Stenosarchaea group</taxon>
        <taxon>Halobacteria</taxon>
        <taxon>Halobacteriales</taxon>
        <taxon>Natrialbaceae</taxon>
        <taxon>Natrinema</taxon>
    </lineage>
</organism>
<dbReference type="Gene3D" id="2.60.40.650">
    <property type="match status" value="1"/>
</dbReference>
<keyword evidence="2" id="KW-0472">Membrane</keyword>
<feature type="transmembrane region" description="Helical" evidence="2">
    <location>
        <begin position="20"/>
        <end position="38"/>
    </location>
</feature>
<keyword evidence="2" id="KW-1133">Transmembrane helix</keyword>
<dbReference type="Pfam" id="PF03404">
    <property type="entry name" value="Mo-co_dimer"/>
    <property type="match status" value="1"/>
</dbReference>
<gene>
    <name evidence="6" type="ORF">SAMN04488694_105156</name>
    <name evidence="5" type="ORF">SAMN05192552_100877</name>
</gene>
<dbReference type="PANTHER" id="PTHR19372:SF7">
    <property type="entry name" value="SULFITE OXIDASE, MITOCHONDRIAL"/>
    <property type="match status" value="1"/>
</dbReference>
<feature type="transmembrane region" description="Helical" evidence="2">
    <location>
        <begin position="171"/>
        <end position="189"/>
    </location>
</feature>
<protein>
    <submittedName>
        <fullName evidence="6">DMSO/TMAO reductase YedYZ, molybdopterin-dependent catalytic subunit</fullName>
    </submittedName>
</protein>
<dbReference type="EMBL" id="FOIC01000005">
    <property type="protein sequence ID" value="SET31577.1"/>
    <property type="molecule type" value="Genomic_DNA"/>
</dbReference>
<evidence type="ECO:0000313" key="7">
    <source>
        <dbReference type="Proteomes" id="UP000199320"/>
    </source>
</evidence>
<feature type="transmembrane region" description="Helical" evidence="2">
    <location>
        <begin position="76"/>
        <end position="97"/>
    </location>
</feature>
<evidence type="ECO:0000313" key="8">
    <source>
        <dbReference type="Proteomes" id="UP000324021"/>
    </source>
</evidence>
<evidence type="ECO:0000256" key="2">
    <source>
        <dbReference type="SAM" id="Phobius"/>
    </source>
</evidence>
<dbReference type="GO" id="GO:0008482">
    <property type="term" value="F:sulfite oxidase activity"/>
    <property type="evidence" value="ECO:0007669"/>
    <property type="project" value="TreeGrafter"/>
</dbReference>
<dbReference type="GO" id="GO:0020037">
    <property type="term" value="F:heme binding"/>
    <property type="evidence" value="ECO:0007669"/>
    <property type="project" value="TreeGrafter"/>
</dbReference>
<sequence length="515" mass="54007">MPSNSLRTVIARVRWAGSRAIVALLAAIVAVAGSFAVSGRTPSFVVAPVDAFVVTTTPAIVLTFAIEQLGRLGETLASLVAVALTIGLFAVVAQFALVGGKTLSSRLPIPAWVGQPAVVGAAMALLALLLVGDVASAVGTAVPAAMLVALASGRSGGSVSAAGVDASRRQLLALTGGAFGFGIVSYAIGSRRSSGLERDLETDLEADATALSKQAADMELAVDGIPGLVSESSAFFTVDINNIDPVITADDWTLTVTGEVDSDYTLTYDDLVTGDVRTGYNTLRCVGEQLNADLLDNAVWTAVPVAPLLERAGPGGGCECVRVQAADGYFQQFPLAAMERGYLAFGMNGTALPRAHGHPVRLLIPGHWGEINVKWVTEFEVLEEEVDGYWEERGWHGTGPVNTIAKLWTTNEFDDGRVQVGGHAYAGTRGIETVEVSTDGGDSWTTAELSEAFDPADVLGDRDAWRQWQYTWEPPAGDSEVVVRAIDGTGDIQPEEKSSPFPSGSSGWVRETVSV</sequence>
<dbReference type="Proteomes" id="UP000324021">
    <property type="component" value="Unassembled WGS sequence"/>
</dbReference>
<keyword evidence="2" id="KW-0812">Transmembrane</keyword>
<feature type="transmembrane region" description="Helical" evidence="2">
    <location>
        <begin position="117"/>
        <end position="150"/>
    </location>
</feature>
<evidence type="ECO:0000259" key="4">
    <source>
        <dbReference type="Pfam" id="PF03404"/>
    </source>
</evidence>
<dbReference type="InterPro" id="IPR014756">
    <property type="entry name" value="Ig_E-set"/>
</dbReference>
<dbReference type="RefSeq" id="WP_092931568.1">
    <property type="nucleotide sequence ID" value="NZ_FMZP01000008.1"/>
</dbReference>
<feature type="transmembrane region" description="Helical" evidence="2">
    <location>
        <begin position="44"/>
        <end position="64"/>
    </location>
</feature>
<dbReference type="STRING" id="392421.SAMN04488694_105156"/>
<dbReference type="Pfam" id="PF00174">
    <property type="entry name" value="Oxidored_molyb"/>
    <property type="match status" value="1"/>
</dbReference>
<dbReference type="SUPFAM" id="SSF81296">
    <property type="entry name" value="E set domains"/>
    <property type="match status" value="1"/>
</dbReference>